<proteinExistence type="predicted"/>
<reference evidence="1" key="1">
    <citation type="submission" date="2014-05" db="EMBL/GenBank/DDBJ databases">
        <authorList>
            <person name="Chronopoulou M."/>
        </authorList>
    </citation>
    <scope>NUCLEOTIDE SEQUENCE</scope>
    <source>
        <tissue evidence="1">Whole organism</tissue>
    </source>
</reference>
<accession>A0A0K2UMH6</accession>
<dbReference type="EMBL" id="HACA01021706">
    <property type="protein sequence ID" value="CDW39067.1"/>
    <property type="molecule type" value="Transcribed_RNA"/>
</dbReference>
<sequence>MNKCFAQWISSPLIERLFILLVPLHIKVTCDF</sequence>
<name>A0A0K2UMH6_LEPSM</name>
<dbReference type="AlphaFoldDB" id="A0A0K2UMH6"/>
<organism evidence="1">
    <name type="scientific">Lepeophtheirus salmonis</name>
    <name type="common">Salmon louse</name>
    <name type="synonym">Caligus salmonis</name>
    <dbReference type="NCBI Taxonomy" id="72036"/>
    <lineage>
        <taxon>Eukaryota</taxon>
        <taxon>Metazoa</taxon>
        <taxon>Ecdysozoa</taxon>
        <taxon>Arthropoda</taxon>
        <taxon>Crustacea</taxon>
        <taxon>Multicrustacea</taxon>
        <taxon>Hexanauplia</taxon>
        <taxon>Copepoda</taxon>
        <taxon>Siphonostomatoida</taxon>
        <taxon>Caligidae</taxon>
        <taxon>Lepeophtheirus</taxon>
    </lineage>
</organism>
<protein>
    <submittedName>
        <fullName evidence="1">Uncharacterized protein</fullName>
    </submittedName>
</protein>
<evidence type="ECO:0000313" key="1">
    <source>
        <dbReference type="EMBL" id="CDW39067.1"/>
    </source>
</evidence>